<gene>
    <name evidence="2" type="ORF">MOP44_04420</name>
</gene>
<dbReference type="InterPro" id="IPR051916">
    <property type="entry name" value="GPI-anchor_lipid_remodeler"/>
</dbReference>
<dbReference type="Proteomes" id="UP001059380">
    <property type="component" value="Chromosome"/>
</dbReference>
<keyword evidence="2" id="KW-0378">Hydrolase</keyword>
<dbReference type="EMBL" id="CP093313">
    <property type="protein sequence ID" value="UWZ85190.1"/>
    <property type="molecule type" value="Genomic_DNA"/>
</dbReference>
<dbReference type="AlphaFoldDB" id="A0A9J7BWC8"/>
<feature type="domain" description="Endonuclease/exonuclease/phosphatase" evidence="1">
    <location>
        <begin position="3"/>
        <end position="243"/>
    </location>
</feature>
<sequence>MDWNIDRGLQLRSIIDFLGDANADVLILQEVDLNARRTQRLNVAQEIARKLRLNYVFGREFVELTQGSNSSPAYHGQATLSRWRISNPRAIRFQQQSSFWQPRWYVPKVEPFQERLGGRIALVAEISVPSNAAVVSYNLHLESRGHDELRLAQLNEVLMDARARGAAGPTVVAGDLNLDASTAAAGAAIVREGFVSAMPSGRMATTPARHLLESGRHIDWAFVRGPVQIEKGRVHNSIKASDHYPISFELGLSKGW</sequence>
<protein>
    <submittedName>
        <fullName evidence="2">Endonuclease/exonuclease/phosphatase family protein</fullName>
    </submittedName>
</protein>
<keyword evidence="3" id="KW-1185">Reference proteome</keyword>
<name>A0A9J7BWC8_9BACT</name>
<organism evidence="2 3">
    <name type="scientific">Occallatibacter riparius</name>
    <dbReference type="NCBI Taxonomy" id="1002689"/>
    <lineage>
        <taxon>Bacteria</taxon>
        <taxon>Pseudomonadati</taxon>
        <taxon>Acidobacteriota</taxon>
        <taxon>Terriglobia</taxon>
        <taxon>Terriglobales</taxon>
        <taxon>Acidobacteriaceae</taxon>
        <taxon>Occallatibacter</taxon>
    </lineage>
</organism>
<dbReference type="RefSeq" id="WP_260794706.1">
    <property type="nucleotide sequence ID" value="NZ_CP093313.1"/>
</dbReference>
<dbReference type="GO" id="GO:0016020">
    <property type="term" value="C:membrane"/>
    <property type="evidence" value="ECO:0007669"/>
    <property type="project" value="GOC"/>
</dbReference>
<dbReference type="SUPFAM" id="SSF56219">
    <property type="entry name" value="DNase I-like"/>
    <property type="match status" value="1"/>
</dbReference>
<dbReference type="Gene3D" id="3.60.10.10">
    <property type="entry name" value="Endonuclease/exonuclease/phosphatase"/>
    <property type="match status" value="1"/>
</dbReference>
<dbReference type="InterPro" id="IPR005135">
    <property type="entry name" value="Endo/exonuclease/phosphatase"/>
</dbReference>
<keyword evidence="2" id="KW-0255">Endonuclease</keyword>
<dbReference type="PANTHER" id="PTHR14859">
    <property type="entry name" value="CALCOFLUOR WHITE HYPERSENSITIVE PROTEIN PRECURSOR"/>
    <property type="match status" value="1"/>
</dbReference>
<dbReference type="KEGG" id="orp:MOP44_04420"/>
<keyword evidence="2" id="KW-0540">Nuclease</keyword>
<evidence type="ECO:0000259" key="1">
    <source>
        <dbReference type="Pfam" id="PF03372"/>
    </source>
</evidence>
<dbReference type="PANTHER" id="PTHR14859:SF0">
    <property type="entry name" value="ENDONUCLEASE_EXONUCLEASE_PHOSPHATASE FAMILY PROTEIN, EXPRESSED"/>
    <property type="match status" value="1"/>
</dbReference>
<dbReference type="InterPro" id="IPR036691">
    <property type="entry name" value="Endo/exonu/phosph_ase_sf"/>
</dbReference>
<evidence type="ECO:0000313" key="2">
    <source>
        <dbReference type="EMBL" id="UWZ85190.1"/>
    </source>
</evidence>
<reference evidence="2" key="1">
    <citation type="submission" date="2021-04" db="EMBL/GenBank/DDBJ databases">
        <title>Phylogenetic analysis of Acidobacteriaceae.</title>
        <authorList>
            <person name="Qiu L."/>
            <person name="Zhang Q."/>
        </authorList>
    </citation>
    <scope>NUCLEOTIDE SEQUENCE</scope>
    <source>
        <strain evidence="2">DSM 25168</strain>
    </source>
</reference>
<dbReference type="GO" id="GO:0006506">
    <property type="term" value="P:GPI anchor biosynthetic process"/>
    <property type="evidence" value="ECO:0007669"/>
    <property type="project" value="TreeGrafter"/>
</dbReference>
<dbReference type="GO" id="GO:0004519">
    <property type="term" value="F:endonuclease activity"/>
    <property type="evidence" value="ECO:0007669"/>
    <property type="project" value="UniProtKB-KW"/>
</dbReference>
<dbReference type="Pfam" id="PF03372">
    <property type="entry name" value="Exo_endo_phos"/>
    <property type="match status" value="1"/>
</dbReference>
<evidence type="ECO:0000313" key="3">
    <source>
        <dbReference type="Proteomes" id="UP001059380"/>
    </source>
</evidence>
<proteinExistence type="predicted"/>
<accession>A0A9J7BWC8</accession>